<name>A0A423W884_9PEZI</name>
<keyword evidence="2" id="KW-1185">Reference proteome</keyword>
<dbReference type="Proteomes" id="UP000283895">
    <property type="component" value="Unassembled WGS sequence"/>
</dbReference>
<dbReference type="AlphaFoldDB" id="A0A423W884"/>
<dbReference type="EMBL" id="LKEA01000023">
    <property type="protein sequence ID" value="ROV99514.1"/>
    <property type="molecule type" value="Genomic_DNA"/>
</dbReference>
<reference evidence="1 2" key="1">
    <citation type="submission" date="2015-09" db="EMBL/GenBank/DDBJ databases">
        <title>Host preference determinants of Valsa canker pathogens revealed by comparative genomics.</title>
        <authorList>
            <person name="Yin Z."/>
            <person name="Huang L."/>
        </authorList>
    </citation>
    <scope>NUCLEOTIDE SEQUENCE [LARGE SCALE GENOMIC DNA]</scope>
    <source>
        <strain evidence="1 2">03-1</strain>
    </source>
</reference>
<evidence type="ECO:0000313" key="2">
    <source>
        <dbReference type="Proteomes" id="UP000283895"/>
    </source>
</evidence>
<organism evidence="1 2">
    <name type="scientific">Cytospora schulzeri</name>
    <dbReference type="NCBI Taxonomy" id="448051"/>
    <lineage>
        <taxon>Eukaryota</taxon>
        <taxon>Fungi</taxon>
        <taxon>Dikarya</taxon>
        <taxon>Ascomycota</taxon>
        <taxon>Pezizomycotina</taxon>
        <taxon>Sordariomycetes</taxon>
        <taxon>Sordariomycetidae</taxon>
        <taxon>Diaporthales</taxon>
        <taxon>Cytosporaceae</taxon>
        <taxon>Cytospora</taxon>
    </lineage>
</organism>
<accession>A0A423W884</accession>
<comment type="caution">
    <text evidence="1">The sequence shown here is derived from an EMBL/GenBank/DDBJ whole genome shotgun (WGS) entry which is preliminary data.</text>
</comment>
<protein>
    <submittedName>
        <fullName evidence="1">Uncharacterized protein</fullName>
    </submittedName>
</protein>
<evidence type="ECO:0000313" key="1">
    <source>
        <dbReference type="EMBL" id="ROV99514.1"/>
    </source>
</evidence>
<gene>
    <name evidence="1" type="ORF">VMCG_06383</name>
</gene>
<sequence length="67" mass="6932">MIGAKLILDDKAADAVPDTIKGATVKSRAHAIASTSGSTEPGFGRICSVNKSSALGFARSTPRWDNN</sequence>
<proteinExistence type="predicted"/>